<organism evidence="1 2">
    <name type="scientific">Actinacidiphila cocklensis</name>
    <dbReference type="NCBI Taxonomy" id="887465"/>
    <lineage>
        <taxon>Bacteria</taxon>
        <taxon>Bacillati</taxon>
        <taxon>Actinomycetota</taxon>
        <taxon>Actinomycetes</taxon>
        <taxon>Kitasatosporales</taxon>
        <taxon>Streptomycetaceae</taxon>
        <taxon>Actinacidiphila</taxon>
    </lineage>
</organism>
<dbReference type="EMBL" id="CAJSLV010000058">
    <property type="protein sequence ID" value="CAG6394673.1"/>
    <property type="molecule type" value="Genomic_DNA"/>
</dbReference>
<sequence length="52" mass="5812">MYFTGGPVFAFFRNPVAMRVFARQLPLQSVSLTRHTAAGPPNSVVCAMKRER</sequence>
<name>A0A9W4E7M4_9ACTN</name>
<reference evidence="1" key="1">
    <citation type="submission" date="2021-05" db="EMBL/GenBank/DDBJ databases">
        <authorList>
            <person name="Arsene-Ploetze F."/>
        </authorList>
    </citation>
    <scope>NUCLEOTIDE SEQUENCE</scope>
    <source>
        <strain evidence="1">DSM 42138</strain>
    </source>
</reference>
<comment type="caution">
    <text evidence="1">The sequence shown here is derived from an EMBL/GenBank/DDBJ whole genome shotgun (WGS) entry which is preliminary data.</text>
</comment>
<accession>A0A9W4E7M4</accession>
<evidence type="ECO:0000313" key="2">
    <source>
        <dbReference type="Proteomes" id="UP001152519"/>
    </source>
</evidence>
<proteinExistence type="predicted"/>
<gene>
    <name evidence="1" type="ORF">SCOCK_290009</name>
</gene>
<dbReference type="AlphaFoldDB" id="A0A9W4E7M4"/>
<evidence type="ECO:0000313" key="1">
    <source>
        <dbReference type="EMBL" id="CAG6394673.1"/>
    </source>
</evidence>
<keyword evidence="2" id="KW-1185">Reference proteome</keyword>
<dbReference type="Proteomes" id="UP001152519">
    <property type="component" value="Unassembled WGS sequence"/>
</dbReference>
<protein>
    <submittedName>
        <fullName evidence="1">Uncharacterized protein</fullName>
    </submittedName>
</protein>